<feature type="domain" description="C2H2-type" evidence="12">
    <location>
        <begin position="178"/>
        <end position="205"/>
    </location>
</feature>
<evidence type="ECO:0000256" key="3">
    <source>
        <dbReference type="ARBA" id="ARBA00022723"/>
    </source>
</evidence>
<dbReference type="SUPFAM" id="SSF57667">
    <property type="entry name" value="beta-beta-alpha zinc fingers"/>
    <property type="match status" value="3"/>
</dbReference>
<comment type="subcellular location">
    <subcellularLocation>
        <location evidence="1">Nucleus</location>
    </subcellularLocation>
</comment>
<feature type="compositionally biased region" description="Basic and acidic residues" evidence="11">
    <location>
        <begin position="19"/>
        <end position="43"/>
    </location>
</feature>
<gene>
    <name evidence="13" type="ORF">G0U57_009002</name>
</gene>
<organism evidence="13 14">
    <name type="scientific">Chelydra serpentina</name>
    <name type="common">Snapping turtle</name>
    <name type="synonym">Testudo serpentina</name>
    <dbReference type="NCBI Taxonomy" id="8475"/>
    <lineage>
        <taxon>Eukaryota</taxon>
        <taxon>Metazoa</taxon>
        <taxon>Chordata</taxon>
        <taxon>Craniata</taxon>
        <taxon>Vertebrata</taxon>
        <taxon>Euteleostomi</taxon>
        <taxon>Archelosauria</taxon>
        <taxon>Testudinata</taxon>
        <taxon>Testudines</taxon>
        <taxon>Cryptodira</taxon>
        <taxon>Durocryptodira</taxon>
        <taxon>Americhelydia</taxon>
        <taxon>Chelydroidea</taxon>
        <taxon>Chelydridae</taxon>
        <taxon>Chelydra</taxon>
    </lineage>
</organism>
<feature type="compositionally biased region" description="Basic and acidic residues" evidence="11">
    <location>
        <begin position="73"/>
        <end position="83"/>
    </location>
</feature>
<comment type="similarity">
    <text evidence="2">Belongs to the krueppel C2H2-type zinc-finger protein family.</text>
</comment>
<dbReference type="InterPro" id="IPR036236">
    <property type="entry name" value="Znf_C2H2_sf"/>
</dbReference>
<dbReference type="Proteomes" id="UP000765507">
    <property type="component" value="Unassembled WGS sequence"/>
</dbReference>
<dbReference type="FunFam" id="3.30.160.60:FF:002026">
    <property type="entry name" value="Zinc finger protein 160"/>
    <property type="match status" value="1"/>
</dbReference>
<proteinExistence type="inferred from homology"/>
<keyword evidence="8" id="KW-0804">Transcription</keyword>
<keyword evidence="6" id="KW-0862">Zinc</keyword>
<dbReference type="PROSITE" id="PS50157">
    <property type="entry name" value="ZINC_FINGER_C2H2_2"/>
    <property type="match status" value="5"/>
</dbReference>
<dbReference type="SMART" id="SM00355">
    <property type="entry name" value="ZnF_C2H2"/>
    <property type="match status" value="5"/>
</dbReference>
<keyword evidence="5 10" id="KW-0863">Zinc-finger</keyword>
<sequence>MISWLELEEEPWVPNLQGYEEREIPKDAHMAGEEMVNENKEENPQQEGSEQLEPHGMALGRAEGDVSQSPEWGEAHKSQRWLERQQGNHQEERWDKSMQRIRGVGKIKEFVQQRVLTGERPHMCSDCGKSFPWKSFLIIHQRIHTGEKPYKCLDCEKSFSQRSNLTKHQRVHTGGKPYKCLECGKSFSCSSTLTAHQVIHMGERPYKCHECGKGFSDRSTFSTHQRIHTGEKPYECPECGKNFRYSSAFIRHQRIHRGCKR</sequence>
<evidence type="ECO:0000256" key="5">
    <source>
        <dbReference type="ARBA" id="ARBA00022771"/>
    </source>
</evidence>
<dbReference type="OrthoDB" id="654211at2759"/>
<evidence type="ECO:0000256" key="4">
    <source>
        <dbReference type="ARBA" id="ARBA00022737"/>
    </source>
</evidence>
<dbReference type="GO" id="GO:0008270">
    <property type="term" value="F:zinc ion binding"/>
    <property type="evidence" value="ECO:0007669"/>
    <property type="project" value="UniProtKB-KW"/>
</dbReference>
<evidence type="ECO:0000256" key="1">
    <source>
        <dbReference type="ARBA" id="ARBA00004123"/>
    </source>
</evidence>
<dbReference type="EMBL" id="JAHGAV010002366">
    <property type="protein sequence ID" value="KAG6921252.1"/>
    <property type="molecule type" value="Genomic_DNA"/>
</dbReference>
<dbReference type="InterPro" id="IPR013087">
    <property type="entry name" value="Znf_C2H2_type"/>
</dbReference>
<feature type="domain" description="C2H2-type" evidence="12">
    <location>
        <begin position="122"/>
        <end position="149"/>
    </location>
</feature>
<accession>A0A8T1RWJ3</accession>
<dbReference type="GO" id="GO:0000981">
    <property type="term" value="F:DNA-binding transcription factor activity, RNA polymerase II-specific"/>
    <property type="evidence" value="ECO:0007669"/>
    <property type="project" value="TreeGrafter"/>
</dbReference>
<feature type="domain" description="C2H2-type" evidence="12">
    <location>
        <begin position="234"/>
        <end position="261"/>
    </location>
</feature>
<evidence type="ECO:0000256" key="7">
    <source>
        <dbReference type="ARBA" id="ARBA00023015"/>
    </source>
</evidence>
<name>A0A8T1RWJ3_CHESE</name>
<evidence type="ECO:0000256" key="10">
    <source>
        <dbReference type="PROSITE-ProRule" id="PRU00042"/>
    </source>
</evidence>
<evidence type="ECO:0000313" key="14">
    <source>
        <dbReference type="Proteomes" id="UP000765507"/>
    </source>
</evidence>
<evidence type="ECO:0000313" key="13">
    <source>
        <dbReference type="EMBL" id="KAG6921252.1"/>
    </source>
</evidence>
<dbReference type="FunFam" id="3.30.160.60:FF:002090">
    <property type="entry name" value="Zinc finger protein 473"/>
    <property type="match status" value="1"/>
</dbReference>
<dbReference type="FunFam" id="3.30.160.60:FF:000016">
    <property type="entry name" value="zinc finger protein 37 homolog"/>
    <property type="match status" value="1"/>
</dbReference>
<dbReference type="PROSITE" id="PS00028">
    <property type="entry name" value="ZINC_FINGER_C2H2_1"/>
    <property type="match status" value="5"/>
</dbReference>
<feature type="region of interest" description="Disordered" evidence="11">
    <location>
        <begin position="17"/>
        <end position="95"/>
    </location>
</feature>
<dbReference type="FunFam" id="3.30.160.60:FF:002343">
    <property type="entry name" value="Zinc finger protein 33A"/>
    <property type="match status" value="1"/>
</dbReference>
<dbReference type="PANTHER" id="PTHR23226">
    <property type="entry name" value="ZINC FINGER AND SCAN DOMAIN-CONTAINING"/>
    <property type="match status" value="1"/>
</dbReference>
<dbReference type="Gene3D" id="3.30.160.60">
    <property type="entry name" value="Classic Zinc Finger"/>
    <property type="match status" value="5"/>
</dbReference>
<dbReference type="Pfam" id="PF00096">
    <property type="entry name" value="zf-C2H2"/>
    <property type="match status" value="5"/>
</dbReference>
<dbReference type="PANTHER" id="PTHR23226:SF377">
    <property type="entry name" value="ZINC FINGER AND SCAN DOMAIN-CONTAINING PROTEIN 20"/>
    <property type="match status" value="1"/>
</dbReference>
<dbReference type="FunFam" id="3.30.160.60:FF:002063">
    <property type="entry name" value="RB associated KRAB zinc finger"/>
    <property type="match status" value="1"/>
</dbReference>
<dbReference type="GO" id="GO:0000978">
    <property type="term" value="F:RNA polymerase II cis-regulatory region sequence-specific DNA binding"/>
    <property type="evidence" value="ECO:0007669"/>
    <property type="project" value="TreeGrafter"/>
</dbReference>
<evidence type="ECO:0000256" key="11">
    <source>
        <dbReference type="SAM" id="MobiDB-lite"/>
    </source>
</evidence>
<keyword evidence="14" id="KW-1185">Reference proteome</keyword>
<dbReference type="GO" id="GO:0005634">
    <property type="term" value="C:nucleus"/>
    <property type="evidence" value="ECO:0007669"/>
    <property type="project" value="UniProtKB-SubCell"/>
</dbReference>
<keyword evidence="4" id="KW-0677">Repeat</keyword>
<feature type="domain" description="C2H2-type" evidence="12">
    <location>
        <begin position="206"/>
        <end position="233"/>
    </location>
</feature>
<keyword evidence="3" id="KW-0479">Metal-binding</keyword>
<evidence type="ECO:0000259" key="12">
    <source>
        <dbReference type="PROSITE" id="PS50157"/>
    </source>
</evidence>
<evidence type="ECO:0000256" key="6">
    <source>
        <dbReference type="ARBA" id="ARBA00022833"/>
    </source>
</evidence>
<comment type="caution">
    <text evidence="13">The sequence shown here is derived from an EMBL/GenBank/DDBJ whole genome shotgun (WGS) entry which is preliminary data.</text>
</comment>
<protein>
    <submittedName>
        <fullName evidence="13">Zinc finger protein 419-like</fullName>
    </submittedName>
</protein>
<keyword evidence="9" id="KW-0539">Nucleus</keyword>
<feature type="domain" description="C2H2-type" evidence="12">
    <location>
        <begin position="150"/>
        <end position="177"/>
    </location>
</feature>
<evidence type="ECO:0000256" key="9">
    <source>
        <dbReference type="ARBA" id="ARBA00023242"/>
    </source>
</evidence>
<dbReference type="AlphaFoldDB" id="A0A8T1RWJ3"/>
<reference evidence="13 14" key="1">
    <citation type="journal article" date="2020" name="G3 (Bethesda)">
        <title>Draft Genome of the Common Snapping Turtle, Chelydra serpentina, a Model for Phenotypic Plasticity in Reptiles.</title>
        <authorList>
            <person name="Das D."/>
            <person name="Singh S.K."/>
            <person name="Bierstedt J."/>
            <person name="Erickson A."/>
            <person name="Galli G.L.J."/>
            <person name="Crossley D.A. 2nd"/>
            <person name="Rhen T."/>
        </authorList>
    </citation>
    <scope>NUCLEOTIDE SEQUENCE [LARGE SCALE GENOMIC DNA]</scope>
    <source>
        <strain evidence="13">KW</strain>
    </source>
</reference>
<evidence type="ECO:0000256" key="8">
    <source>
        <dbReference type="ARBA" id="ARBA00023163"/>
    </source>
</evidence>
<keyword evidence="7" id="KW-0805">Transcription regulation</keyword>
<evidence type="ECO:0000256" key="2">
    <source>
        <dbReference type="ARBA" id="ARBA00006991"/>
    </source>
</evidence>